<name>G9X0U3_9FIRM</name>
<gene>
    <name evidence="1" type="ORF">HMPREF9629_02029</name>
</gene>
<dbReference type="AlphaFoldDB" id="G9X0U3"/>
<comment type="caution">
    <text evidence="1">The sequence shown here is derived from an EMBL/GenBank/DDBJ whole genome shotgun (WGS) entry which is preliminary data.</text>
</comment>
<evidence type="ECO:0000313" key="1">
    <source>
        <dbReference type="EMBL" id="EHL15038.1"/>
    </source>
</evidence>
<reference evidence="1 2" key="1">
    <citation type="submission" date="2011-08" db="EMBL/GenBank/DDBJ databases">
        <title>The Genome Sequence of Eubacteriaceae bacterium ACC19a.</title>
        <authorList>
            <consortium name="The Broad Institute Genome Sequencing Platform"/>
            <person name="Earl A."/>
            <person name="Ward D."/>
            <person name="Feldgarden M."/>
            <person name="Gevers D."/>
            <person name="Sizova M."/>
            <person name="Hazen A."/>
            <person name="Epstein S."/>
            <person name="Young S.K."/>
            <person name="Zeng Q."/>
            <person name="Gargeya S."/>
            <person name="Fitzgerald M."/>
            <person name="Haas B."/>
            <person name="Abouelleil A."/>
            <person name="Alvarado L."/>
            <person name="Arachchi H.M."/>
            <person name="Berlin A."/>
            <person name="Brown A."/>
            <person name="Chapman S.B."/>
            <person name="Chen Z."/>
            <person name="Dunbar C."/>
            <person name="Freedman E."/>
            <person name="Gearin G."/>
            <person name="Gellesch M."/>
            <person name="Goldberg J."/>
            <person name="Griggs A."/>
            <person name="Gujja S."/>
            <person name="Heiman D."/>
            <person name="Howarth C."/>
            <person name="Larson L."/>
            <person name="Lui A."/>
            <person name="MacDonald P.J.P."/>
            <person name="Montmayeur A."/>
            <person name="Murphy C."/>
            <person name="Neiman D."/>
            <person name="Pearson M."/>
            <person name="Priest M."/>
            <person name="Roberts A."/>
            <person name="Saif S."/>
            <person name="Shea T."/>
            <person name="Shenoy N."/>
            <person name="Sisk P."/>
            <person name="Stolte C."/>
            <person name="Sykes S."/>
            <person name="Wortman J."/>
            <person name="Nusbaum C."/>
            <person name="Birren B."/>
        </authorList>
    </citation>
    <scope>NUCLEOTIDE SEQUENCE [LARGE SCALE GENOMIC DNA]</scope>
    <source>
        <strain evidence="1 2">ACC19a</strain>
    </source>
</reference>
<sequence length="195" mass="23253">MLNKLHIDIMKKIGRLKNILLRLSIPKENATIGYIIAEHFDNDKKEAEFIDKYIEYVVPEKKSINEVIIYFNELFDLEKIAFDDIPKKYYNLMLLNAKLKLTVKNNNSDKTDLDFVVFKLKDTKKNKSLLDTRKTDIKNEDVILVFENQSDYVYSNLNWLNVYMYLCLGISEHDYYNRTVNLSEYIYNLKEFYGL</sequence>
<dbReference type="HOGENOM" id="CLU_1395189_0_0_9"/>
<organism evidence="1 2">
    <name type="scientific">Peptoanaerobacter stomatis</name>
    <dbReference type="NCBI Taxonomy" id="796937"/>
    <lineage>
        <taxon>Bacteria</taxon>
        <taxon>Bacillati</taxon>
        <taxon>Bacillota</taxon>
        <taxon>Clostridia</taxon>
        <taxon>Peptostreptococcales</taxon>
        <taxon>Filifactoraceae</taxon>
        <taxon>Peptoanaerobacter</taxon>
    </lineage>
</organism>
<dbReference type="Proteomes" id="UP000006437">
    <property type="component" value="Unassembled WGS sequence"/>
</dbReference>
<dbReference type="BioCyc" id="EBAC796937-HMP:GMGH-2037-MONOMER"/>
<dbReference type="EMBL" id="AFZE01000017">
    <property type="protein sequence ID" value="EHL15038.1"/>
    <property type="molecule type" value="Genomic_DNA"/>
</dbReference>
<protein>
    <submittedName>
        <fullName evidence="1">Uncharacterized protein</fullName>
    </submittedName>
</protein>
<proteinExistence type="predicted"/>
<accession>G9X0U3</accession>
<evidence type="ECO:0000313" key="2">
    <source>
        <dbReference type="Proteomes" id="UP000006437"/>
    </source>
</evidence>